<feature type="transmembrane region" description="Helical" evidence="1">
    <location>
        <begin position="186"/>
        <end position="203"/>
    </location>
</feature>
<keyword evidence="1" id="KW-0812">Transmembrane</keyword>
<dbReference type="EMBL" id="LJIJ01000469">
    <property type="protein sequence ID" value="ODM97144.1"/>
    <property type="molecule type" value="Genomic_DNA"/>
</dbReference>
<reference evidence="2 3" key="1">
    <citation type="journal article" date="2016" name="Genome Biol. Evol.">
        <title>Gene Family Evolution Reflects Adaptation to Soil Environmental Stressors in the Genome of the Collembolan Orchesella cincta.</title>
        <authorList>
            <person name="Faddeeva-Vakhrusheva A."/>
            <person name="Derks M.F."/>
            <person name="Anvar S.Y."/>
            <person name="Agamennone V."/>
            <person name="Suring W."/>
            <person name="Smit S."/>
            <person name="van Straalen N.M."/>
            <person name="Roelofs D."/>
        </authorList>
    </citation>
    <scope>NUCLEOTIDE SEQUENCE [LARGE SCALE GENOMIC DNA]</scope>
    <source>
        <tissue evidence="2">Mixed pool</tissue>
    </source>
</reference>
<sequence>MIKSMTASITKMEGDGCDKAAEKPLDYSLSCSMKVTGSPNFANDCNIVDNEKITLSGGDSSNPKVLEGNKEIEGSIDINNANSNENDGESSATKILKLRTLQKQEVEGKNVFGNNNVIESNNTLKDKLIWNNYYGDDQNWKSHYYDPNERHVRFPWKRMAYVCVLLVLGITCAILALMKICGGADWMNMGTFAVIIMGGIMLLPPGLYYGRILICICCRCKEYSLWDVPAGPFG</sequence>
<organism evidence="2 3">
    <name type="scientific">Orchesella cincta</name>
    <name type="common">Springtail</name>
    <name type="synonym">Podura cincta</name>
    <dbReference type="NCBI Taxonomy" id="48709"/>
    <lineage>
        <taxon>Eukaryota</taxon>
        <taxon>Metazoa</taxon>
        <taxon>Ecdysozoa</taxon>
        <taxon>Arthropoda</taxon>
        <taxon>Hexapoda</taxon>
        <taxon>Collembola</taxon>
        <taxon>Entomobryomorpha</taxon>
        <taxon>Entomobryoidea</taxon>
        <taxon>Orchesellidae</taxon>
        <taxon>Orchesellinae</taxon>
        <taxon>Orchesella</taxon>
    </lineage>
</organism>
<evidence type="ECO:0000313" key="2">
    <source>
        <dbReference type="EMBL" id="ODM97144.1"/>
    </source>
</evidence>
<evidence type="ECO:0000256" key="1">
    <source>
        <dbReference type="SAM" id="Phobius"/>
    </source>
</evidence>
<protein>
    <recommendedName>
        <fullName evidence="4">Transmembrane protein</fullName>
    </recommendedName>
</protein>
<accession>A0A1D2MWG1</accession>
<evidence type="ECO:0008006" key="4">
    <source>
        <dbReference type="Google" id="ProtNLM"/>
    </source>
</evidence>
<evidence type="ECO:0000313" key="3">
    <source>
        <dbReference type="Proteomes" id="UP000094527"/>
    </source>
</evidence>
<feature type="transmembrane region" description="Helical" evidence="1">
    <location>
        <begin position="159"/>
        <end position="180"/>
    </location>
</feature>
<keyword evidence="1" id="KW-1133">Transmembrane helix</keyword>
<proteinExistence type="predicted"/>
<name>A0A1D2MWG1_ORCCI</name>
<comment type="caution">
    <text evidence="2">The sequence shown here is derived from an EMBL/GenBank/DDBJ whole genome shotgun (WGS) entry which is preliminary data.</text>
</comment>
<dbReference type="AlphaFoldDB" id="A0A1D2MWG1"/>
<gene>
    <name evidence="2" type="ORF">Ocin01_09547</name>
</gene>
<keyword evidence="3" id="KW-1185">Reference proteome</keyword>
<dbReference type="Proteomes" id="UP000094527">
    <property type="component" value="Unassembled WGS sequence"/>
</dbReference>
<keyword evidence="1" id="KW-0472">Membrane</keyword>